<evidence type="ECO:0000313" key="2">
    <source>
        <dbReference type="EMBL" id="OYQ33820.1"/>
    </source>
</evidence>
<dbReference type="InterPro" id="IPR014914">
    <property type="entry name" value="RES_dom"/>
</dbReference>
<dbReference type="OrthoDB" id="9789501at2"/>
<sequence>MGWRICRAPFADLSGEGARLHGGRWNQPGLPVAYLAETAALAVLEVRVHLDLSPDLLPDDYVLSRVALDGLAVERVDDLPPDTAAYGTDWLRSVRTPVLSVPSLIVPESRNLLLNPAHPEANGARITGSRAFSFDRRLWAPFTP</sequence>
<feature type="domain" description="RES" evidence="1">
    <location>
        <begin position="12"/>
        <end position="128"/>
    </location>
</feature>
<comment type="caution">
    <text evidence="2">The sequence shown here is derived from an EMBL/GenBank/DDBJ whole genome shotgun (WGS) entry which is preliminary data.</text>
</comment>
<accession>A0A255YZI2</accession>
<proteinExistence type="predicted"/>
<dbReference type="AlphaFoldDB" id="A0A255YZI2"/>
<evidence type="ECO:0000259" key="1">
    <source>
        <dbReference type="SMART" id="SM00953"/>
    </source>
</evidence>
<gene>
    <name evidence="2" type="ORF">CHU95_14260</name>
</gene>
<dbReference type="Proteomes" id="UP000216998">
    <property type="component" value="Unassembled WGS sequence"/>
</dbReference>
<evidence type="ECO:0000313" key="3">
    <source>
        <dbReference type="Proteomes" id="UP000216998"/>
    </source>
</evidence>
<organism evidence="2 3">
    <name type="scientific">Niveispirillum lacus</name>
    <dbReference type="NCBI Taxonomy" id="1981099"/>
    <lineage>
        <taxon>Bacteria</taxon>
        <taxon>Pseudomonadati</taxon>
        <taxon>Pseudomonadota</taxon>
        <taxon>Alphaproteobacteria</taxon>
        <taxon>Rhodospirillales</taxon>
        <taxon>Azospirillaceae</taxon>
        <taxon>Niveispirillum</taxon>
    </lineage>
</organism>
<reference evidence="2 3" key="1">
    <citation type="submission" date="2017-07" db="EMBL/GenBank/DDBJ databases">
        <title>Niveispirillum cyanobacteriorum sp. nov., isolated from cyanobacterial aggregates in a eutrophic lake.</title>
        <authorList>
            <person name="Cai H."/>
        </authorList>
    </citation>
    <scope>NUCLEOTIDE SEQUENCE [LARGE SCALE GENOMIC DNA]</scope>
    <source>
        <strain evidence="3">TH1-14</strain>
    </source>
</reference>
<dbReference type="SMART" id="SM00953">
    <property type="entry name" value="RES"/>
    <property type="match status" value="1"/>
</dbReference>
<dbReference type="EMBL" id="NOXU01000030">
    <property type="protein sequence ID" value="OYQ33820.1"/>
    <property type="molecule type" value="Genomic_DNA"/>
</dbReference>
<keyword evidence="3" id="KW-1185">Reference proteome</keyword>
<dbReference type="Pfam" id="PF08808">
    <property type="entry name" value="RES"/>
    <property type="match status" value="1"/>
</dbReference>
<name>A0A255YZI2_9PROT</name>
<protein>
    <recommendedName>
        <fullName evidence="1">RES domain-containing protein</fullName>
    </recommendedName>
</protein>